<dbReference type="AlphaFoldDB" id="K2FYX3"/>
<sequence length="95" mass="11526">MIFSIWGCQYLRIILSVFIDFNRLKIIELSFQVWLFKLSSIFFKNHQQNNLLLSKILLFQKSKESLSFNLNQNLSTKILSWYSIFFWNFSNNNNF</sequence>
<feature type="non-terminal residue" evidence="1">
    <location>
        <position position="95"/>
    </location>
</feature>
<dbReference type="EMBL" id="AMFJ01000558">
    <property type="protein sequence ID" value="EKE27102.1"/>
    <property type="molecule type" value="Genomic_DNA"/>
</dbReference>
<comment type="caution">
    <text evidence="1">The sequence shown here is derived from an EMBL/GenBank/DDBJ whole genome shotgun (WGS) entry which is preliminary data.</text>
</comment>
<organism evidence="1">
    <name type="scientific">uncultured bacterium</name>
    <name type="common">gcode 4</name>
    <dbReference type="NCBI Taxonomy" id="1234023"/>
    <lineage>
        <taxon>Bacteria</taxon>
        <taxon>environmental samples</taxon>
    </lineage>
</organism>
<proteinExistence type="predicted"/>
<name>K2FYX3_9BACT</name>
<protein>
    <submittedName>
        <fullName evidence="1">Uncharacterized protein</fullName>
    </submittedName>
</protein>
<accession>K2FYX3</accession>
<reference evidence="1" key="1">
    <citation type="journal article" date="2012" name="Science">
        <title>Fermentation, hydrogen, and sulfur metabolism in multiple uncultivated bacterial phyla.</title>
        <authorList>
            <person name="Wrighton K.C."/>
            <person name="Thomas B.C."/>
            <person name="Sharon I."/>
            <person name="Miller C.S."/>
            <person name="Castelle C.J."/>
            <person name="VerBerkmoes N.C."/>
            <person name="Wilkins M.J."/>
            <person name="Hettich R.L."/>
            <person name="Lipton M.S."/>
            <person name="Williams K.H."/>
            <person name="Long P.E."/>
            <person name="Banfield J.F."/>
        </authorList>
    </citation>
    <scope>NUCLEOTIDE SEQUENCE [LARGE SCALE GENOMIC DNA]</scope>
</reference>
<gene>
    <name evidence="1" type="ORF">ACD_4C00042G0001</name>
</gene>
<evidence type="ECO:0000313" key="1">
    <source>
        <dbReference type="EMBL" id="EKE27102.1"/>
    </source>
</evidence>